<dbReference type="PRINTS" id="PR00078">
    <property type="entry name" value="G3PDHDRGNASE"/>
</dbReference>
<dbReference type="PIRSF" id="PIRSF000149">
    <property type="entry name" value="GAP_DH"/>
    <property type="match status" value="1"/>
</dbReference>
<evidence type="ECO:0000313" key="9">
    <source>
        <dbReference type="EMBL" id="PIQ68209.1"/>
    </source>
</evidence>
<evidence type="ECO:0000256" key="7">
    <source>
        <dbReference type="RuleBase" id="RU000397"/>
    </source>
</evidence>
<dbReference type="Pfam" id="PF00044">
    <property type="entry name" value="Gp_dh_N"/>
    <property type="match status" value="1"/>
</dbReference>
<feature type="binding site" evidence="4">
    <location>
        <position position="182"/>
    </location>
    <ligand>
        <name>D-glyceraldehyde 3-phosphate</name>
        <dbReference type="ChEBI" id="CHEBI:59776"/>
    </ligand>
</feature>
<keyword evidence="5" id="KW-0547">Nucleotide-binding</keyword>
<dbReference type="SUPFAM" id="SSF51735">
    <property type="entry name" value="NAD(P)-binding Rossmann-fold domains"/>
    <property type="match status" value="1"/>
</dbReference>
<feature type="binding site" evidence="5">
    <location>
        <position position="317"/>
    </location>
    <ligand>
        <name>NAD(+)</name>
        <dbReference type="ChEBI" id="CHEBI:57540"/>
    </ligand>
</feature>
<feature type="binding site" evidence="4">
    <location>
        <begin position="212"/>
        <end position="213"/>
    </location>
    <ligand>
        <name>D-glyceraldehyde 3-phosphate</name>
        <dbReference type="ChEBI" id="CHEBI:59776"/>
    </ligand>
</feature>
<dbReference type="GO" id="GO:0051287">
    <property type="term" value="F:NAD binding"/>
    <property type="evidence" value="ECO:0007669"/>
    <property type="project" value="InterPro"/>
</dbReference>
<dbReference type="Pfam" id="PF02800">
    <property type="entry name" value="Gp_dh_C"/>
    <property type="match status" value="1"/>
</dbReference>
<dbReference type="FunFam" id="3.40.50.720:FF:000001">
    <property type="entry name" value="Glyceraldehyde-3-phosphate dehydrogenase"/>
    <property type="match status" value="1"/>
</dbReference>
<evidence type="ECO:0000256" key="4">
    <source>
        <dbReference type="PIRSR" id="PIRSR000149-2"/>
    </source>
</evidence>
<evidence type="ECO:0000256" key="1">
    <source>
        <dbReference type="ARBA" id="ARBA00007406"/>
    </source>
</evidence>
<feature type="binding site" evidence="5">
    <location>
        <begin position="13"/>
        <end position="14"/>
    </location>
    <ligand>
        <name>NAD(+)</name>
        <dbReference type="ChEBI" id="CHEBI:57540"/>
    </ligand>
</feature>
<feature type="domain" description="Glyceraldehyde 3-phosphate dehydrogenase NAD(P) binding" evidence="8">
    <location>
        <begin position="4"/>
        <end position="152"/>
    </location>
</feature>
<dbReference type="InterPro" id="IPR020829">
    <property type="entry name" value="GlycerAld_3-P_DH_cat"/>
</dbReference>
<dbReference type="AlphaFoldDB" id="A0A2H0KAD8"/>
<dbReference type="GO" id="GO:0016620">
    <property type="term" value="F:oxidoreductase activity, acting on the aldehyde or oxo group of donors, NAD or NADP as acceptor"/>
    <property type="evidence" value="ECO:0007669"/>
    <property type="project" value="InterPro"/>
</dbReference>
<reference evidence="9 10" key="1">
    <citation type="submission" date="2017-09" db="EMBL/GenBank/DDBJ databases">
        <title>Depth-based differentiation of microbial function through sediment-hosted aquifers and enrichment of novel symbionts in the deep terrestrial subsurface.</title>
        <authorList>
            <person name="Probst A.J."/>
            <person name="Ladd B."/>
            <person name="Jarett J.K."/>
            <person name="Geller-Mcgrath D.E."/>
            <person name="Sieber C.M."/>
            <person name="Emerson J.B."/>
            <person name="Anantharaman K."/>
            <person name="Thomas B.C."/>
            <person name="Malmstrom R."/>
            <person name="Stieglmeier M."/>
            <person name="Klingl A."/>
            <person name="Woyke T."/>
            <person name="Ryan C.M."/>
            <person name="Banfield J.F."/>
        </authorList>
    </citation>
    <scope>NUCLEOTIDE SEQUENCE [LARGE SCALE GENOMIC DNA]</scope>
    <source>
        <strain evidence="9">CG11_big_fil_rev_8_21_14_0_20_46_11</strain>
    </source>
</reference>
<feature type="active site" description="Nucleophile" evidence="3">
    <location>
        <position position="152"/>
    </location>
</feature>
<evidence type="ECO:0000259" key="8">
    <source>
        <dbReference type="SMART" id="SM00846"/>
    </source>
</evidence>
<comment type="caution">
    <text evidence="9">The sequence shown here is derived from an EMBL/GenBank/DDBJ whole genome shotgun (WGS) entry which is preliminary data.</text>
</comment>
<sequence length="336" mass="36032">MKKIKVGINGLGRIGRAFLKVASKHPEIEVVAVNDLGDEANMEYLLKYDSVYGRNPQLTTDNLQQKGSIFETLGIKYLSEKDPAKLPWKELDIDVVVESTGFFTSAEKSQAHIDAGAKHVVISAPIKDGETILMGLNEENLSKAKVTSNASCTTNATSPLIAILDEAIGIERALLNTVHAYTATQTLIDGPAGKKGFREGRAAAMNIIPSSTGAAIAVTKAYPSLEGKFDGISLRVPVPAGSIADITFIAKRDTTAEEVNDILRKGAEDARWKGIFAVAEDDLVSSDILGRPEGAIAELSMTRVVGNLVKVLSWYDNETGYANTLVKHVIEAGKHV</sequence>
<dbReference type="SMART" id="SM00846">
    <property type="entry name" value="Gp_dh_N"/>
    <property type="match status" value="1"/>
</dbReference>
<feature type="site" description="Activates thiol group during catalysis" evidence="6">
    <location>
        <position position="179"/>
    </location>
</feature>
<evidence type="ECO:0000256" key="6">
    <source>
        <dbReference type="PIRSR" id="PIRSR000149-4"/>
    </source>
</evidence>
<name>A0A2H0KAD8_9BACT</name>
<dbReference type="Gene3D" id="3.40.50.720">
    <property type="entry name" value="NAD(P)-binding Rossmann-like Domain"/>
    <property type="match status" value="1"/>
</dbReference>
<protein>
    <submittedName>
        <fullName evidence="9">Type I glyceraldehyde-3-phosphate dehydrogenase</fullName>
    </submittedName>
</protein>
<evidence type="ECO:0000256" key="5">
    <source>
        <dbReference type="PIRSR" id="PIRSR000149-3"/>
    </source>
</evidence>
<keyword evidence="5" id="KW-0520">NAD</keyword>
<dbReference type="InterPro" id="IPR020828">
    <property type="entry name" value="GlycerAld_3-P_DH_NAD(P)-bd"/>
</dbReference>
<dbReference type="InterPro" id="IPR036291">
    <property type="entry name" value="NAD(P)-bd_dom_sf"/>
</dbReference>
<dbReference type="CDD" id="cd18126">
    <property type="entry name" value="GAPDH_I_C"/>
    <property type="match status" value="1"/>
</dbReference>
<dbReference type="FunFam" id="3.30.360.10:FF:000002">
    <property type="entry name" value="Glyceraldehyde-3-phosphate dehydrogenase"/>
    <property type="match status" value="1"/>
</dbReference>
<dbReference type="EMBL" id="PCVG01000072">
    <property type="protein sequence ID" value="PIQ68209.1"/>
    <property type="molecule type" value="Genomic_DNA"/>
</dbReference>
<dbReference type="PANTHER" id="PTHR43148">
    <property type="entry name" value="GLYCERALDEHYDE-3-PHOSPHATE DEHYDROGENASE 2"/>
    <property type="match status" value="1"/>
</dbReference>
<dbReference type="CDD" id="cd05214">
    <property type="entry name" value="GAPDH_I_N"/>
    <property type="match status" value="1"/>
</dbReference>
<feature type="binding site" evidence="4">
    <location>
        <position position="235"/>
    </location>
    <ligand>
        <name>D-glyceraldehyde 3-phosphate</name>
        <dbReference type="ChEBI" id="CHEBI:59776"/>
    </ligand>
</feature>
<dbReference type="Gene3D" id="3.30.360.10">
    <property type="entry name" value="Dihydrodipicolinate Reductase, domain 2"/>
    <property type="match status" value="1"/>
</dbReference>
<dbReference type="SUPFAM" id="SSF55347">
    <property type="entry name" value="Glyceraldehyde-3-phosphate dehydrogenase-like, C-terminal domain"/>
    <property type="match status" value="1"/>
</dbReference>
<dbReference type="Proteomes" id="UP000229342">
    <property type="component" value="Unassembled WGS sequence"/>
</dbReference>
<evidence type="ECO:0000256" key="3">
    <source>
        <dbReference type="PIRSR" id="PIRSR000149-1"/>
    </source>
</evidence>
<organism evidence="9 10">
    <name type="scientific">Candidatus Taylorbacteria bacterium CG11_big_fil_rev_8_21_14_0_20_46_11</name>
    <dbReference type="NCBI Taxonomy" id="1975025"/>
    <lineage>
        <taxon>Bacteria</taxon>
        <taxon>Candidatus Tayloriibacteriota</taxon>
    </lineage>
</organism>
<keyword evidence="2" id="KW-0560">Oxidoreductase</keyword>
<proteinExistence type="inferred from homology"/>
<comment type="similarity">
    <text evidence="1 7">Belongs to the glyceraldehyde-3-phosphate dehydrogenase family.</text>
</comment>
<feature type="binding site" evidence="5">
    <location>
        <position position="123"/>
    </location>
    <ligand>
        <name>NAD(+)</name>
        <dbReference type="ChEBI" id="CHEBI:57540"/>
    </ligand>
</feature>
<accession>A0A2H0KAD8</accession>
<feature type="binding site" evidence="5">
    <location>
        <position position="35"/>
    </location>
    <ligand>
        <name>NAD(+)</name>
        <dbReference type="ChEBI" id="CHEBI:57540"/>
    </ligand>
</feature>
<gene>
    <name evidence="9" type="ORF">COV91_05380</name>
</gene>
<feature type="binding site" evidence="4">
    <location>
        <begin position="151"/>
        <end position="153"/>
    </location>
    <ligand>
        <name>D-glyceraldehyde 3-phosphate</name>
        <dbReference type="ChEBI" id="CHEBI:59776"/>
    </ligand>
</feature>
<evidence type="ECO:0000256" key="2">
    <source>
        <dbReference type="ARBA" id="ARBA00023002"/>
    </source>
</evidence>
<dbReference type="InterPro" id="IPR020831">
    <property type="entry name" value="GlycerAld/Erythrose_P_DH"/>
</dbReference>
<evidence type="ECO:0000313" key="10">
    <source>
        <dbReference type="Proteomes" id="UP000229342"/>
    </source>
</evidence>